<dbReference type="InterPro" id="IPR011701">
    <property type="entry name" value="MFS"/>
</dbReference>
<dbReference type="Proteomes" id="UP000622552">
    <property type="component" value="Unassembled WGS sequence"/>
</dbReference>
<comment type="subcellular location">
    <subcellularLocation>
        <location evidence="1">Cell membrane</location>
        <topology evidence="1">Multi-pass membrane protein</topology>
    </subcellularLocation>
</comment>
<feature type="transmembrane region" description="Helical" evidence="5">
    <location>
        <begin position="160"/>
        <end position="178"/>
    </location>
</feature>
<keyword evidence="2 5" id="KW-0812">Transmembrane</keyword>
<dbReference type="GO" id="GO:0022857">
    <property type="term" value="F:transmembrane transporter activity"/>
    <property type="evidence" value="ECO:0007669"/>
    <property type="project" value="InterPro"/>
</dbReference>
<keyword evidence="4 5" id="KW-0472">Membrane</keyword>
<evidence type="ECO:0000256" key="5">
    <source>
        <dbReference type="SAM" id="Phobius"/>
    </source>
</evidence>
<evidence type="ECO:0000256" key="3">
    <source>
        <dbReference type="ARBA" id="ARBA00022989"/>
    </source>
</evidence>
<dbReference type="InterPro" id="IPR020846">
    <property type="entry name" value="MFS_dom"/>
</dbReference>
<gene>
    <name evidence="7" type="ORF">IW245_002948</name>
</gene>
<dbReference type="PANTHER" id="PTHR23530">
    <property type="entry name" value="TRANSPORT PROTEIN-RELATED"/>
    <property type="match status" value="1"/>
</dbReference>
<dbReference type="Gene3D" id="1.20.1250.20">
    <property type="entry name" value="MFS general substrate transporter like domains"/>
    <property type="match status" value="1"/>
</dbReference>
<dbReference type="PANTHER" id="PTHR23530:SF1">
    <property type="entry name" value="PERMEASE, MAJOR FACILITATOR SUPERFAMILY-RELATED"/>
    <property type="match status" value="1"/>
</dbReference>
<comment type="caution">
    <text evidence="7">The sequence shown here is derived from an EMBL/GenBank/DDBJ whole genome shotgun (WGS) entry which is preliminary data.</text>
</comment>
<sequence length="399" mass="41167">MLAFRWYLVISTVNGFAAAVIFTLNLVYQIRTVGLGPLHLVLVGTVMEVVCFVAQTPTGLIADRFGRKLSVCCGFALMGAGMLVEGLVPAFGPILVGIALWGIGACCVDGALEAWVADEIGDAVSDERTFTRGAQAAQVATVLGIGAAVPLAGIRLNVPILVGAVLWLLLAAALVAAMPEHAFRRPPADVGMFRQLGDGLRVIRRRPALVRLIAVGLFVGLGSEGFDRLEKAHFLTFAFPAGGALLWFGVLGATGLLGSVFLTGALARRVDAGDPGRLVLVLTVVQGLFVAAVAGFALSGVFWAAAVAYMAARMLRSAAGPFFALVFTRHTEPAHRATVLSVAGQVDAVGQIAGGPVVGFVGEVASVRLALLATALLMAPAVPLLSRVPSAGRVPADAS</sequence>
<organism evidence="7 8">
    <name type="scientific">Longispora fulva</name>
    <dbReference type="NCBI Taxonomy" id="619741"/>
    <lineage>
        <taxon>Bacteria</taxon>
        <taxon>Bacillati</taxon>
        <taxon>Actinomycetota</taxon>
        <taxon>Actinomycetes</taxon>
        <taxon>Micromonosporales</taxon>
        <taxon>Micromonosporaceae</taxon>
        <taxon>Longispora</taxon>
    </lineage>
</organism>
<reference evidence="7" key="1">
    <citation type="submission" date="2020-11" db="EMBL/GenBank/DDBJ databases">
        <title>Sequencing the genomes of 1000 actinobacteria strains.</title>
        <authorList>
            <person name="Klenk H.-P."/>
        </authorList>
    </citation>
    <scope>NUCLEOTIDE SEQUENCE</scope>
    <source>
        <strain evidence="7">DSM 45356</strain>
    </source>
</reference>
<evidence type="ECO:0000259" key="6">
    <source>
        <dbReference type="PROSITE" id="PS50850"/>
    </source>
</evidence>
<dbReference type="InterPro" id="IPR036259">
    <property type="entry name" value="MFS_trans_sf"/>
</dbReference>
<dbReference type="PROSITE" id="PS50850">
    <property type="entry name" value="MFS"/>
    <property type="match status" value="1"/>
</dbReference>
<feature type="transmembrane region" description="Helical" evidence="5">
    <location>
        <begin position="7"/>
        <end position="28"/>
    </location>
</feature>
<dbReference type="CDD" id="cd06174">
    <property type="entry name" value="MFS"/>
    <property type="match status" value="1"/>
</dbReference>
<dbReference type="RefSeq" id="WP_197003687.1">
    <property type="nucleotide sequence ID" value="NZ_BONS01000016.1"/>
</dbReference>
<evidence type="ECO:0000313" key="7">
    <source>
        <dbReference type="EMBL" id="MBG6136754.1"/>
    </source>
</evidence>
<evidence type="ECO:0000256" key="2">
    <source>
        <dbReference type="ARBA" id="ARBA00022692"/>
    </source>
</evidence>
<dbReference type="SUPFAM" id="SSF103473">
    <property type="entry name" value="MFS general substrate transporter"/>
    <property type="match status" value="1"/>
</dbReference>
<dbReference type="PROSITE" id="PS00216">
    <property type="entry name" value="SUGAR_TRANSPORT_1"/>
    <property type="match status" value="1"/>
</dbReference>
<proteinExistence type="predicted"/>
<feature type="transmembrane region" description="Helical" evidence="5">
    <location>
        <begin position="246"/>
        <end position="267"/>
    </location>
</feature>
<evidence type="ECO:0000256" key="1">
    <source>
        <dbReference type="ARBA" id="ARBA00004651"/>
    </source>
</evidence>
<dbReference type="InterPro" id="IPR005829">
    <property type="entry name" value="Sugar_transporter_CS"/>
</dbReference>
<dbReference type="Pfam" id="PF07690">
    <property type="entry name" value="MFS_1"/>
    <property type="match status" value="1"/>
</dbReference>
<feature type="transmembrane region" description="Helical" evidence="5">
    <location>
        <begin position="40"/>
        <end position="62"/>
    </location>
</feature>
<protein>
    <submittedName>
        <fullName evidence="7">DHA3 family tetracycline resistance protein-like MFS transporter</fullName>
    </submittedName>
</protein>
<feature type="transmembrane region" description="Helical" evidence="5">
    <location>
        <begin position="279"/>
        <end position="312"/>
    </location>
</feature>
<dbReference type="AlphaFoldDB" id="A0A8J7GPX2"/>
<evidence type="ECO:0000313" key="8">
    <source>
        <dbReference type="Proteomes" id="UP000622552"/>
    </source>
</evidence>
<feature type="domain" description="Major facilitator superfamily (MFS) profile" evidence="6">
    <location>
        <begin position="3"/>
        <end position="392"/>
    </location>
</feature>
<dbReference type="GO" id="GO:0005886">
    <property type="term" value="C:plasma membrane"/>
    <property type="evidence" value="ECO:0007669"/>
    <property type="project" value="UniProtKB-SubCell"/>
</dbReference>
<keyword evidence="8" id="KW-1185">Reference proteome</keyword>
<dbReference type="EMBL" id="JADOUF010000001">
    <property type="protein sequence ID" value="MBG6136754.1"/>
    <property type="molecule type" value="Genomic_DNA"/>
</dbReference>
<accession>A0A8J7GPX2</accession>
<name>A0A8J7GPX2_9ACTN</name>
<keyword evidence="3 5" id="KW-1133">Transmembrane helix</keyword>
<evidence type="ECO:0000256" key="4">
    <source>
        <dbReference type="ARBA" id="ARBA00023136"/>
    </source>
</evidence>
<dbReference type="InterPro" id="IPR053160">
    <property type="entry name" value="MFS_DHA3_Transporter"/>
</dbReference>